<dbReference type="AlphaFoldDB" id="A0A242NTW9"/>
<protein>
    <submittedName>
        <fullName evidence="1">Uncharacterized protein</fullName>
    </submittedName>
</protein>
<accession>A0A242NTW9</accession>
<gene>
    <name evidence="1" type="ORF">B6D06_06805</name>
</gene>
<organism evidence="1 2">
    <name type="scientific">Gilliamella apis</name>
    <dbReference type="NCBI Taxonomy" id="1970738"/>
    <lineage>
        <taxon>Bacteria</taxon>
        <taxon>Pseudomonadati</taxon>
        <taxon>Pseudomonadota</taxon>
        <taxon>Gammaproteobacteria</taxon>
        <taxon>Orbales</taxon>
        <taxon>Orbaceae</taxon>
        <taxon>Gilliamella</taxon>
    </lineage>
</organism>
<proteinExistence type="predicted"/>
<comment type="caution">
    <text evidence="1">The sequence shown here is derived from an EMBL/GenBank/DDBJ whole genome shotgun (WGS) entry which is preliminary data.</text>
</comment>
<sequence>MPSITIYTSENHKIENEAFSEFSICLKQLTQKVLKAKDDNIHIAYLTTDIGYGRPIYFEAKLRKEVFRNEEVMKTYLHQVDLLIEEKMAVKARIRCFMYDVDYIFAKN</sequence>
<dbReference type="RefSeq" id="WP_065651153.1">
    <property type="nucleotide sequence ID" value="NZ_CAMLFL010000001.1"/>
</dbReference>
<reference evidence="1 2" key="1">
    <citation type="submission" date="2017-03" db="EMBL/GenBank/DDBJ databases">
        <title>Comparative genomics of honeybee gut symbionts reveal geographically distinct and subgroup specific antibiotic resistance.</title>
        <authorList>
            <person name="Ludvigsen J."/>
            <person name="Porcellato D."/>
            <person name="Labee-Lund T.M."/>
            <person name="Amdam G.V."/>
            <person name="Rudi K."/>
        </authorList>
    </citation>
    <scope>NUCLEOTIDE SEQUENCE [LARGE SCALE GENOMIC DNA]</scope>
    <source>
        <strain evidence="1 2">A-4-12</strain>
    </source>
</reference>
<evidence type="ECO:0000313" key="1">
    <source>
        <dbReference type="EMBL" id="OTQ49309.1"/>
    </source>
</evidence>
<dbReference type="Proteomes" id="UP000194968">
    <property type="component" value="Unassembled WGS sequence"/>
</dbReference>
<name>A0A242NTW9_9GAMM</name>
<dbReference type="OrthoDB" id="8687355at2"/>
<dbReference type="EMBL" id="NASK01000096">
    <property type="protein sequence ID" value="OTQ49309.1"/>
    <property type="molecule type" value="Genomic_DNA"/>
</dbReference>
<evidence type="ECO:0000313" key="2">
    <source>
        <dbReference type="Proteomes" id="UP000194968"/>
    </source>
</evidence>